<comment type="caution">
    <text evidence="1">The sequence shown here is derived from an EMBL/GenBank/DDBJ whole genome shotgun (WGS) entry which is preliminary data.</text>
</comment>
<gene>
    <name evidence="1" type="ORF">AVEN_202421_1</name>
</gene>
<evidence type="ECO:0000313" key="2">
    <source>
        <dbReference type="Proteomes" id="UP000499080"/>
    </source>
</evidence>
<name>A0A4Y2N8B0_ARAVE</name>
<reference evidence="1 2" key="1">
    <citation type="journal article" date="2019" name="Sci. Rep.">
        <title>Orb-weaving spider Araneus ventricosus genome elucidates the spidroin gene catalogue.</title>
        <authorList>
            <person name="Kono N."/>
            <person name="Nakamura H."/>
            <person name="Ohtoshi R."/>
            <person name="Moran D.A.P."/>
            <person name="Shinohara A."/>
            <person name="Yoshida Y."/>
            <person name="Fujiwara M."/>
            <person name="Mori M."/>
            <person name="Tomita M."/>
            <person name="Arakawa K."/>
        </authorList>
    </citation>
    <scope>NUCLEOTIDE SEQUENCE [LARGE SCALE GENOMIC DNA]</scope>
</reference>
<sequence>MEKTEDGHLHRQCKVEEHLLVLQEHGVGCDVTAVNTDIMETFLPLCLYRQMGLLERDIARPLQWGVSQLHSNELELRHLIEQDQQLALKDSLGQSAKS</sequence>
<dbReference type="AlphaFoldDB" id="A0A4Y2N8B0"/>
<organism evidence="1 2">
    <name type="scientific">Araneus ventricosus</name>
    <name type="common">Orbweaver spider</name>
    <name type="synonym">Epeira ventricosa</name>
    <dbReference type="NCBI Taxonomy" id="182803"/>
    <lineage>
        <taxon>Eukaryota</taxon>
        <taxon>Metazoa</taxon>
        <taxon>Ecdysozoa</taxon>
        <taxon>Arthropoda</taxon>
        <taxon>Chelicerata</taxon>
        <taxon>Arachnida</taxon>
        <taxon>Araneae</taxon>
        <taxon>Araneomorphae</taxon>
        <taxon>Entelegynae</taxon>
        <taxon>Araneoidea</taxon>
        <taxon>Araneidae</taxon>
        <taxon>Araneus</taxon>
    </lineage>
</organism>
<dbReference type="Proteomes" id="UP000499080">
    <property type="component" value="Unassembled WGS sequence"/>
</dbReference>
<dbReference type="EMBL" id="BGPR01008477">
    <property type="protein sequence ID" value="GBN34096.1"/>
    <property type="molecule type" value="Genomic_DNA"/>
</dbReference>
<keyword evidence="2" id="KW-1185">Reference proteome</keyword>
<protein>
    <submittedName>
        <fullName evidence="1">Uncharacterized protein</fullName>
    </submittedName>
</protein>
<evidence type="ECO:0000313" key="1">
    <source>
        <dbReference type="EMBL" id="GBN34096.1"/>
    </source>
</evidence>
<accession>A0A4Y2N8B0</accession>
<proteinExistence type="predicted"/>